<keyword evidence="1 6" id="KW-0597">Phosphoprotein</keyword>
<dbReference type="GO" id="GO:0000156">
    <property type="term" value="F:phosphorelay response regulator activity"/>
    <property type="evidence" value="ECO:0007669"/>
    <property type="project" value="TreeGrafter"/>
</dbReference>
<proteinExistence type="predicted"/>
<dbReference type="Gene3D" id="3.40.50.2300">
    <property type="match status" value="1"/>
</dbReference>
<keyword evidence="9" id="KW-1185">Reference proteome</keyword>
<feature type="modified residue" description="4-aspartylphosphate" evidence="6">
    <location>
        <position position="66"/>
    </location>
</feature>
<dbReference type="GO" id="GO:0032993">
    <property type="term" value="C:protein-DNA complex"/>
    <property type="evidence" value="ECO:0007669"/>
    <property type="project" value="TreeGrafter"/>
</dbReference>
<evidence type="ECO:0000313" key="8">
    <source>
        <dbReference type="EMBL" id="QDT40602.1"/>
    </source>
</evidence>
<sequence>MATHDIRLDMTQSIVNHILVVEDEQDTALFLKTLLEEHGYHVSLAKDGGQAHSAFSMHKPDFVILDLILPHESGFEICEHMKQKESHVPILILTAIDSPESRQLATRVGADGYLLKPCNPDELLELIKEISHDLWEQEHLPAAKVNSEERIHFFCPCGKKLKVRSKHRGRTMTCPSCNEALMVPLHD</sequence>
<protein>
    <submittedName>
        <fullName evidence="8">Alkaline phosphatase synthesis transcriptional regulatory protein PhoP</fullName>
    </submittedName>
</protein>
<keyword evidence="5" id="KW-0804">Transcription</keyword>
<dbReference type="GO" id="GO:0000976">
    <property type="term" value="F:transcription cis-regulatory region binding"/>
    <property type="evidence" value="ECO:0007669"/>
    <property type="project" value="TreeGrafter"/>
</dbReference>
<dbReference type="Proteomes" id="UP000317171">
    <property type="component" value="Chromosome"/>
</dbReference>
<keyword evidence="4" id="KW-0238">DNA-binding</keyword>
<accession>A0A517R9P1</accession>
<dbReference type="GO" id="GO:0006355">
    <property type="term" value="P:regulation of DNA-templated transcription"/>
    <property type="evidence" value="ECO:0007669"/>
    <property type="project" value="TreeGrafter"/>
</dbReference>
<dbReference type="RefSeq" id="WP_145210834.1">
    <property type="nucleotide sequence ID" value="NZ_CP036269.1"/>
</dbReference>
<dbReference type="PANTHER" id="PTHR48111">
    <property type="entry name" value="REGULATOR OF RPOS"/>
    <property type="match status" value="1"/>
</dbReference>
<dbReference type="AlphaFoldDB" id="A0A517R9P1"/>
<name>A0A517R9P1_9PLAN</name>
<dbReference type="PROSITE" id="PS50110">
    <property type="entry name" value="RESPONSE_REGULATORY"/>
    <property type="match status" value="1"/>
</dbReference>
<evidence type="ECO:0000256" key="5">
    <source>
        <dbReference type="ARBA" id="ARBA00023163"/>
    </source>
</evidence>
<dbReference type="SUPFAM" id="SSF52172">
    <property type="entry name" value="CheY-like"/>
    <property type="match status" value="1"/>
</dbReference>
<evidence type="ECO:0000256" key="6">
    <source>
        <dbReference type="PROSITE-ProRule" id="PRU00169"/>
    </source>
</evidence>
<gene>
    <name evidence="8" type="primary">phoP_1</name>
    <name evidence="8" type="ORF">Pan241w_06590</name>
</gene>
<dbReference type="InterPro" id="IPR011006">
    <property type="entry name" value="CheY-like_superfamily"/>
</dbReference>
<dbReference type="OrthoDB" id="9790669at2"/>
<evidence type="ECO:0000259" key="7">
    <source>
        <dbReference type="PROSITE" id="PS50110"/>
    </source>
</evidence>
<evidence type="ECO:0000313" key="9">
    <source>
        <dbReference type="Proteomes" id="UP000317171"/>
    </source>
</evidence>
<dbReference type="CDD" id="cd17574">
    <property type="entry name" value="REC_OmpR"/>
    <property type="match status" value="1"/>
</dbReference>
<dbReference type="SMART" id="SM00448">
    <property type="entry name" value="REC"/>
    <property type="match status" value="1"/>
</dbReference>
<dbReference type="InterPro" id="IPR001789">
    <property type="entry name" value="Sig_transdc_resp-reg_receiver"/>
</dbReference>
<evidence type="ECO:0000256" key="4">
    <source>
        <dbReference type="ARBA" id="ARBA00023125"/>
    </source>
</evidence>
<dbReference type="PANTHER" id="PTHR48111:SF1">
    <property type="entry name" value="TWO-COMPONENT RESPONSE REGULATOR ORR33"/>
    <property type="match status" value="1"/>
</dbReference>
<dbReference type="EMBL" id="CP036269">
    <property type="protein sequence ID" value="QDT40602.1"/>
    <property type="molecule type" value="Genomic_DNA"/>
</dbReference>
<organism evidence="8 9">
    <name type="scientific">Gimesia alba</name>
    <dbReference type="NCBI Taxonomy" id="2527973"/>
    <lineage>
        <taxon>Bacteria</taxon>
        <taxon>Pseudomonadati</taxon>
        <taxon>Planctomycetota</taxon>
        <taxon>Planctomycetia</taxon>
        <taxon>Planctomycetales</taxon>
        <taxon>Planctomycetaceae</taxon>
        <taxon>Gimesia</taxon>
    </lineage>
</organism>
<evidence type="ECO:0000256" key="2">
    <source>
        <dbReference type="ARBA" id="ARBA00023012"/>
    </source>
</evidence>
<feature type="domain" description="Response regulatory" evidence="7">
    <location>
        <begin position="17"/>
        <end position="131"/>
    </location>
</feature>
<reference evidence="8 9" key="1">
    <citation type="submission" date="2019-02" db="EMBL/GenBank/DDBJ databases">
        <title>Deep-cultivation of Planctomycetes and their phenomic and genomic characterization uncovers novel biology.</title>
        <authorList>
            <person name="Wiegand S."/>
            <person name="Jogler M."/>
            <person name="Boedeker C."/>
            <person name="Pinto D."/>
            <person name="Vollmers J."/>
            <person name="Rivas-Marin E."/>
            <person name="Kohn T."/>
            <person name="Peeters S.H."/>
            <person name="Heuer A."/>
            <person name="Rast P."/>
            <person name="Oberbeckmann S."/>
            <person name="Bunk B."/>
            <person name="Jeske O."/>
            <person name="Meyerdierks A."/>
            <person name="Storesund J.E."/>
            <person name="Kallscheuer N."/>
            <person name="Luecker S."/>
            <person name="Lage O.M."/>
            <person name="Pohl T."/>
            <person name="Merkel B.J."/>
            <person name="Hornburger P."/>
            <person name="Mueller R.-W."/>
            <person name="Bruemmer F."/>
            <person name="Labrenz M."/>
            <person name="Spormann A.M."/>
            <person name="Op den Camp H."/>
            <person name="Overmann J."/>
            <person name="Amann R."/>
            <person name="Jetten M.S.M."/>
            <person name="Mascher T."/>
            <person name="Medema M.H."/>
            <person name="Devos D.P."/>
            <person name="Kaster A.-K."/>
            <person name="Ovreas L."/>
            <person name="Rohde M."/>
            <person name="Galperin M.Y."/>
            <person name="Jogler C."/>
        </authorList>
    </citation>
    <scope>NUCLEOTIDE SEQUENCE [LARGE SCALE GENOMIC DNA]</scope>
    <source>
        <strain evidence="8 9">Pan241w</strain>
    </source>
</reference>
<dbReference type="GO" id="GO:0005829">
    <property type="term" value="C:cytosol"/>
    <property type="evidence" value="ECO:0007669"/>
    <property type="project" value="TreeGrafter"/>
</dbReference>
<evidence type="ECO:0000256" key="3">
    <source>
        <dbReference type="ARBA" id="ARBA00023015"/>
    </source>
</evidence>
<dbReference type="KEGG" id="gaz:Pan241w_06590"/>
<dbReference type="Pfam" id="PF00072">
    <property type="entry name" value="Response_reg"/>
    <property type="match status" value="1"/>
</dbReference>
<dbReference type="FunFam" id="3.40.50.2300:FF:000001">
    <property type="entry name" value="DNA-binding response regulator PhoB"/>
    <property type="match status" value="1"/>
</dbReference>
<dbReference type="InterPro" id="IPR039420">
    <property type="entry name" value="WalR-like"/>
</dbReference>
<evidence type="ECO:0000256" key="1">
    <source>
        <dbReference type="ARBA" id="ARBA00022553"/>
    </source>
</evidence>
<keyword evidence="2" id="KW-0902">Two-component regulatory system</keyword>
<keyword evidence="3" id="KW-0805">Transcription regulation</keyword>